<dbReference type="AlphaFoldDB" id="A0A411YFW3"/>
<reference evidence="2 3" key="1">
    <citation type="submission" date="2019-01" db="EMBL/GenBank/DDBJ databases">
        <title>Egibacter rhizosphaerae EGI 80759T.</title>
        <authorList>
            <person name="Chen D.-D."/>
            <person name="Tian Y."/>
            <person name="Jiao J.-Y."/>
            <person name="Zhang X.-T."/>
            <person name="Zhang Y.-G."/>
            <person name="Zhang Y."/>
            <person name="Xiao M."/>
            <person name="Shu W.-S."/>
            <person name="Li W.-J."/>
        </authorList>
    </citation>
    <scope>NUCLEOTIDE SEQUENCE [LARGE SCALE GENOMIC DNA]</scope>
    <source>
        <strain evidence="2 3">EGI 80759</strain>
    </source>
</reference>
<feature type="compositionally biased region" description="Low complexity" evidence="1">
    <location>
        <begin position="116"/>
        <end position="129"/>
    </location>
</feature>
<proteinExistence type="predicted"/>
<name>A0A411YFW3_9ACTN</name>
<dbReference type="KEGG" id="erz:ER308_11035"/>
<evidence type="ECO:0000256" key="1">
    <source>
        <dbReference type="SAM" id="MobiDB-lite"/>
    </source>
</evidence>
<protein>
    <submittedName>
        <fullName evidence="2">Uncharacterized protein</fullName>
    </submittedName>
</protein>
<evidence type="ECO:0000313" key="2">
    <source>
        <dbReference type="EMBL" id="QBI20041.1"/>
    </source>
</evidence>
<gene>
    <name evidence="2" type="ORF">ER308_11035</name>
</gene>
<dbReference type="Proteomes" id="UP000291469">
    <property type="component" value="Chromosome"/>
</dbReference>
<dbReference type="RefSeq" id="WP_131155038.1">
    <property type="nucleotide sequence ID" value="NZ_CP036402.1"/>
</dbReference>
<organism evidence="2 3">
    <name type="scientific">Egibacter rhizosphaerae</name>
    <dbReference type="NCBI Taxonomy" id="1670831"/>
    <lineage>
        <taxon>Bacteria</taxon>
        <taxon>Bacillati</taxon>
        <taxon>Actinomycetota</taxon>
        <taxon>Nitriliruptoria</taxon>
        <taxon>Egibacterales</taxon>
        <taxon>Egibacteraceae</taxon>
        <taxon>Egibacter</taxon>
    </lineage>
</organism>
<dbReference type="EMBL" id="CP036402">
    <property type="protein sequence ID" value="QBI20041.1"/>
    <property type="molecule type" value="Genomic_DNA"/>
</dbReference>
<sequence>MLLFVVGALLVVNVWAVVDARLAATAAAREAARAFATADSGEALAAANAARERTLESQGWARETLVAGASSLPRRHERCAEATATVTLRVDPILLPQVGWTDGFTATGRHTELVNPLRGGLEGPELPAPGEGGSLCS</sequence>
<feature type="region of interest" description="Disordered" evidence="1">
    <location>
        <begin position="116"/>
        <end position="137"/>
    </location>
</feature>
<accession>A0A411YFW3</accession>
<keyword evidence="3" id="KW-1185">Reference proteome</keyword>
<evidence type="ECO:0000313" key="3">
    <source>
        <dbReference type="Proteomes" id="UP000291469"/>
    </source>
</evidence>